<dbReference type="EMBL" id="BMLK01000002">
    <property type="protein sequence ID" value="GGN42110.1"/>
    <property type="molecule type" value="Genomic_DNA"/>
</dbReference>
<keyword evidence="2 4" id="KW-0238">DNA-binding</keyword>
<dbReference type="InterPro" id="IPR050109">
    <property type="entry name" value="HTH-type_TetR-like_transc_reg"/>
</dbReference>
<evidence type="ECO:0000259" key="6">
    <source>
        <dbReference type="PROSITE" id="PS50977"/>
    </source>
</evidence>
<feature type="domain" description="HTH tetR-type" evidence="6">
    <location>
        <begin position="37"/>
        <end position="97"/>
    </location>
</feature>
<dbReference type="InterPro" id="IPR009057">
    <property type="entry name" value="Homeodomain-like_sf"/>
</dbReference>
<dbReference type="PRINTS" id="PR00455">
    <property type="entry name" value="HTHTETR"/>
</dbReference>
<dbReference type="RefSeq" id="WP_188817898.1">
    <property type="nucleotide sequence ID" value="NZ_BMLK01000002.1"/>
</dbReference>
<accession>A0ABQ2JBV6</accession>
<feature type="region of interest" description="Disordered" evidence="5">
    <location>
        <begin position="1"/>
        <end position="35"/>
    </location>
</feature>
<reference evidence="8" key="1">
    <citation type="journal article" date="2019" name="Int. J. Syst. Evol. Microbiol.">
        <title>The Global Catalogue of Microorganisms (GCM) 10K type strain sequencing project: providing services to taxonomists for standard genome sequencing and annotation.</title>
        <authorList>
            <consortium name="The Broad Institute Genomics Platform"/>
            <consortium name="The Broad Institute Genome Sequencing Center for Infectious Disease"/>
            <person name="Wu L."/>
            <person name="Ma J."/>
        </authorList>
    </citation>
    <scope>NUCLEOTIDE SEQUENCE [LARGE SCALE GENOMIC DNA]</scope>
    <source>
        <strain evidence="8">CGMCC 1.6784</strain>
    </source>
</reference>
<dbReference type="Pfam" id="PF00440">
    <property type="entry name" value="TetR_N"/>
    <property type="match status" value="1"/>
</dbReference>
<dbReference type="Proteomes" id="UP000605099">
    <property type="component" value="Unassembled WGS sequence"/>
</dbReference>
<dbReference type="SUPFAM" id="SSF46689">
    <property type="entry name" value="Homeodomain-like"/>
    <property type="match status" value="1"/>
</dbReference>
<evidence type="ECO:0000256" key="4">
    <source>
        <dbReference type="PROSITE-ProRule" id="PRU00335"/>
    </source>
</evidence>
<keyword evidence="8" id="KW-1185">Reference proteome</keyword>
<evidence type="ECO:0000313" key="8">
    <source>
        <dbReference type="Proteomes" id="UP000605099"/>
    </source>
</evidence>
<keyword evidence="1" id="KW-0805">Transcription regulation</keyword>
<keyword evidence="3" id="KW-0804">Transcription</keyword>
<dbReference type="PANTHER" id="PTHR30055">
    <property type="entry name" value="HTH-TYPE TRANSCRIPTIONAL REGULATOR RUTR"/>
    <property type="match status" value="1"/>
</dbReference>
<dbReference type="PROSITE" id="PS50977">
    <property type="entry name" value="HTH_TETR_2"/>
    <property type="match status" value="1"/>
</dbReference>
<evidence type="ECO:0000256" key="1">
    <source>
        <dbReference type="ARBA" id="ARBA00023015"/>
    </source>
</evidence>
<feature type="DNA-binding region" description="H-T-H motif" evidence="4">
    <location>
        <begin position="60"/>
        <end position="79"/>
    </location>
</feature>
<dbReference type="Gene3D" id="1.10.357.10">
    <property type="entry name" value="Tetracycline Repressor, domain 2"/>
    <property type="match status" value="1"/>
</dbReference>
<comment type="caution">
    <text evidence="7">The sequence shown here is derived from an EMBL/GenBank/DDBJ whole genome shotgun (WGS) entry which is preliminary data.</text>
</comment>
<protein>
    <recommendedName>
        <fullName evidence="6">HTH tetR-type domain-containing protein</fullName>
    </recommendedName>
</protein>
<feature type="compositionally biased region" description="Basic residues" evidence="5">
    <location>
        <begin position="14"/>
        <end position="29"/>
    </location>
</feature>
<dbReference type="InterPro" id="IPR001647">
    <property type="entry name" value="HTH_TetR"/>
</dbReference>
<dbReference type="InterPro" id="IPR036271">
    <property type="entry name" value="Tet_transcr_reg_TetR-rel_C_sf"/>
</dbReference>
<proteinExistence type="predicted"/>
<dbReference type="Pfam" id="PF14246">
    <property type="entry name" value="TetR_C_7"/>
    <property type="match status" value="1"/>
</dbReference>
<sequence length="229" mass="24978">MTKQAASRTETPPRKPRKGTPKRPSRPRGRPTSQDAAEIENALLSAALAEFSREGYAGASMRSIAKAANVARTTLQARYATKEALFQAIMTQQIAKMSAAASLDSNGPPDLRAGLKAYANRALSYSLEGDFLDVNRLIYGASHQFPEVARAARESTTVGIEQIAGFIERCAEADGIACHEPEKPAEFFILLLRGWYGHAFLRDTPVPRAEREAWVDAMVDTLVAGRTAW</sequence>
<dbReference type="SUPFAM" id="SSF48498">
    <property type="entry name" value="Tetracyclin repressor-like, C-terminal domain"/>
    <property type="match status" value="1"/>
</dbReference>
<evidence type="ECO:0000256" key="2">
    <source>
        <dbReference type="ARBA" id="ARBA00023125"/>
    </source>
</evidence>
<evidence type="ECO:0000256" key="3">
    <source>
        <dbReference type="ARBA" id="ARBA00023163"/>
    </source>
</evidence>
<name>A0ABQ2JBV6_9SPHN</name>
<gene>
    <name evidence="7" type="ORF">GCM10011349_04760</name>
</gene>
<evidence type="ECO:0000313" key="7">
    <source>
        <dbReference type="EMBL" id="GGN42110.1"/>
    </source>
</evidence>
<dbReference type="InterPro" id="IPR039536">
    <property type="entry name" value="TetR_C_Proteobacteria"/>
</dbReference>
<evidence type="ECO:0000256" key="5">
    <source>
        <dbReference type="SAM" id="MobiDB-lite"/>
    </source>
</evidence>
<dbReference type="PANTHER" id="PTHR30055:SF234">
    <property type="entry name" value="HTH-TYPE TRANSCRIPTIONAL REGULATOR BETI"/>
    <property type="match status" value="1"/>
</dbReference>
<organism evidence="7 8">
    <name type="scientific">Novosphingobium indicum</name>
    <dbReference type="NCBI Taxonomy" id="462949"/>
    <lineage>
        <taxon>Bacteria</taxon>
        <taxon>Pseudomonadati</taxon>
        <taxon>Pseudomonadota</taxon>
        <taxon>Alphaproteobacteria</taxon>
        <taxon>Sphingomonadales</taxon>
        <taxon>Sphingomonadaceae</taxon>
        <taxon>Novosphingobium</taxon>
    </lineage>
</organism>